<feature type="domain" description="NAD-dependent epimerase/dehydratase" evidence="11">
    <location>
        <begin position="4"/>
        <end position="252"/>
    </location>
</feature>
<evidence type="ECO:0000256" key="5">
    <source>
        <dbReference type="ARBA" id="ARBA00013189"/>
    </source>
</evidence>
<sequence>MKKILVTGGAGYIGSHTCKLLAQRGYLPITYDNLVYGHSWAVQWGPFIQGDIADTALLDKVFAEHQPEAVIHFAAFAYVGESVQQPEKYYQNNVAGTLALLEVMRRYDCQQLIFSSTCATYGNPQTLPLTEAHPQQPINPYGRSKLMIEQILEDYSSAYELASISLRYFNAAGADLEGQVGEEHDPETHLVPLVIQAALGRRSAIEIFGTDYDTPDGTAIRDYIHVADLADAHVRALEFLEKEKKSLAVNLGTGTGTSVQRIIQAVEELSERKVPVKLGPRRPGDPPTLIASADKAEKLLGWRPQCSAIETIIRSALAWHTARENR</sequence>
<dbReference type="PANTHER" id="PTHR43725">
    <property type="entry name" value="UDP-GLUCOSE 4-EPIMERASE"/>
    <property type="match status" value="1"/>
</dbReference>
<evidence type="ECO:0000256" key="6">
    <source>
        <dbReference type="ARBA" id="ARBA00018569"/>
    </source>
</evidence>
<gene>
    <name evidence="12" type="primary">galE</name>
    <name evidence="12" type="ORF">Q3M24_02525</name>
</gene>
<keyword evidence="7 10" id="KW-0520">NAD</keyword>
<evidence type="ECO:0000313" key="12">
    <source>
        <dbReference type="EMBL" id="XCN73647.1"/>
    </source>
</evidence>
<comment type="similarity">
    <text evidence="4 10">Belongs to the NAD(P)-dependent epimerase/dehydratase family.</text>
</comment>
<organism evidence="12">
    <name type="scientific">Candidatus Electrothrix aestuarii</name>
    <dbReference type="NCBI Taxonomy" id="3062594"/>
    <lineage>
        <taxon>Bacteria</taxon>
        <taxon>Pseudomonadati</taxon>
        <taxon>Thermodesulfobacteriota</taxon>
        <taxon>Desulfobulbia</taxon>
        <taxon>Desulfobulbales</taxon>
        <taxon>Desulfobulbaceae</taxon>
        <taxon>Candidatus Electrothrix</taxon>
    </lineage>
</organism>
<dbReference type="GO" id="GO:0003978">
    <property type="term" value="F:UDP-glucose 4-epimerase activity"/>
    <property type="evidence" value="ECO:0007669"/>
    <property type="project" value="UniProtKB-UniRule"/>
</dbReference>
<proteinExistence type="inferred from homology"/>
<keyword evidence="9 10" id="KW-0119">Carbohydrate metabolism</keyword>
<reference evidence="12" key="2">
    <citation type="submission" date="2024-06" db="EMBL/GenBank/DDBJ databases">
        <authorList>
            <person name="Plum-Jensen L.E."/>
            <person name="Schramm A."/>
            <person name="Marshall I.P.G."/>
        </authorList>
    </citation>
    <scope>NUCLEOTIDE SEQUENCE</scope>
    <source>
        <strain evidence="12">Rat1</strain>
    </source>
</reference>
<dbReference type="EMBL" id="CP159373">
    <property type="protein sequence ID" value="XCN73647.1"/>
    <property type="molecule type" value="Genomic_DNA"/>
</dbReference>
<dbReference type="GO" id="GO:0033499">
    <property type="term" value="P:galactose catabolic process via UDP-galactose, Leloir pathway"/>
    <property type="evidence" value="ECO:0007669"/>
    <property type="project" value="TreeGrafter"/>
</dbReference>
<dbReference type="InterPro" id="IPR005886">
    <property type="entry name" value="UDP_G4E"/>
</dbReference>
<evidence type="ECO:0000256" key="10">
    <source>
        <dbReference type="RuleBase" id="RU366046"/>
    </source>
</evidence>
<dbReference type="KEGG" id="eaj:Q3M24_02525"/>
<reference evidence="12" key="1">
    <citation type="journal article" date="2024" name="Syst. Appl. Microbiol.">
        <title>First single-strain enrichments of Electrothrix cable bacteria, description of E. aestuarii sp. nov. and E. rattekaaiensis sp. nov., and proposal of a cable bacteria taxonomy following the rules of the SeqCode.</title>
        <authorList>
            <person name="Plum-Jensen L.E."/>
            <person name="Schramm A."/>
            <person name="Marshall I.P.G."/>
        </authorList>
    </citation>
    <scope>NUCLEOTIDE SEQUENCE</scope>
    <source>
        <strain evidence="12">Rat1</strain>
    </source>
</reference>
<evidence type="ECO:0000256" key="1">
    <source>
        <dbReference type="ARBA" id="ARBA00000083"/>
    </source>
</evidence>
<evidence type="ECO:0000256" key="8">
    <source>
        <dbReference type="ARBA" id="ARBA00023235"/>
    </source>
</evidence>
<dbReference type="CDD" id="cd05247">
    <property type="entry name" value="UDP_G4E_1_SDR_e"/>
    <property type="match status" value="1"/>
</dbReference>
<evidence type="ECO:0000256" key="2">
    <source>
        <dbReference type="ARBA" id="ARBA00001911"/>
    </source>
</evidence>
<dbReference type="NCBIfam" id="TIGR01179">
    <property type="entry name" value="galE"/>
    <property type="match status" value="1"/>
</dbReference>
<evidence type="ECO:0000259" key="11">
    <source>
        <dbReference type="Pfam" id="PF01370"/>
    </source>
</evidence>
<accession>A0AAU8LX16</accession>
<evidence type="ECO:0000256" key="4">
    <source>
        <dbReference type="ARBA" id="ARBA00007637"/>
    </source>
</evidence>
<comment type="cofactor">
    <cofactor evidence="2 10">
        <name>NAD(+)</name>
        <dbReference type="ChEBI" id="CHEBI:57540"/>
    </cofactor>
</comment>
<comment type="pathway">
    <text evidence="3 10">Carbohydrate metabolism; galactose metabolism.</text>
</comment>
<dbReference type="Pfam" id="PF01370">
    <property type="entry name" value="Epimerase"/>
    <property type="match status" value="1"/>
</dbReference>
<comment type="catalytic activity">
    <reaction evidence="1 10">
        <text>UDP-alpha-D-glucose = UDP-alpha-D-galactose</text>
        <dbReference type="Rhea" id="RHEA:22168"/>
        <dbReference type="ChEBI" id="CHEBI:58885"/>
        <dbReference type="ChEBI" id="CHEBI:66914"/>
        <dbReference type="EC" id="5.1.3.2"/>
    </reaction>
</comment>
<protein>
    <recommendedName>
        <fullName evidence="6 10">UDP-glucose 4-epimerase</fullName>
        <ecNumber evidence="5 10">5.1.3.2</ecNumber>
    </recommendedName>
</protein>
<evidence type="ECO:0000256" key="7">
    <source>
        <dbReference type="ARBA" id="ARBA00023027"/>
    </source>
</evidence>
<evidence type="ECO:0000256" key="3">
    <source>
        <dbReference type="ARBA" id="ARBA00004947"/>
    </source>
</evidence>
<dbReference type="SUPFAM" id="SSF51735">
    <property type="entry name" value="NAD(P)-binding Rossmann-fold domains"/>
    <property type="match status" value="1"/>
</dbReference>
<dbReference type="EC" id="5.1.3.2" evidence="5 10"/>
<keyword evidence="8 10" id="KW-0413">Isomerase</keyword>
<dbReference type="InterPro" id="IPR001509">
    <property type="entry name" value="Epimerase_deHydtase"/>
</dbReference>
<dbReference type="InterPro" id="IPR036291">
    <property type="entry name" value="NAD(P)-bd_dom_sf"/>
</dbReference>
<evidence type="ECO:0000256" key="9">
    <source>
        <dbReference type="ARBA" id="ARBA00023277"/>
    </source>
</evidence>
<comment type="subunit">
    <text evidence="10">Homodimer.</text>
</comment>
<dbReference type="Gene3D" id="3.40.50.720">
    <property type="entry name" value="NAD(P)-binding Rossmann-like Domain"/>
    <property type="match status" value="1"/>
</dbReference>
<dbReference type="Gene3D" id="3.90.25.10">
    <property type="entry name" value="UDP-galactose 4-epimerase, domain 1"/>
    <property type="match status" value="1"/>
</dbReference>
<name>A0AAU8LX16_9BACT</name>
<dbReference type="AlphaFoldDB" id="A0AAU8LX16"/>
<dbReference type="PANTHER" id="PTHR43725:SF53">
    <property type="entry name" value="UDP-ARABINOSE 4-EPIMERASE 1"/>
    <property type="match status" value="1"/>
</dbReference>